<keyword evidence="3 10" id="KW-0812">Transmembrane</keyword>
<keyword evidence="6" id="KW-0445">Lipid transport</keyword>
<evidence type="ECO:0000256" key="6">
    <source>
        <dbReference type="ARBA" id="ARBA00023055"/>
    </source>
</evidence>
<evidence type="ECO:0000256" key="10">
    <source>
        <dbReference type="SAM" id="Phobius"/>
    </source>
</evidence>
<dbReference type="Proteomes" id="UP000887458">
    <property type="component" value="Unassembled WGS sequence"/>
</dbReference>
<dbReference type="InterPro" id="IPR019411">
    <property type="entry name" value="MMM1_dom"/>
</dbReference>
<feature type="region of interest" description="Disordered" evidence="9">
    <location>
        <begin position="1"/>
        <end position="69"/>
    </location>
</feature>
<name>A0ABQ8IS59_DERPT</name>
<comment type="subcellular location">
    <subcellularLocation>
        <location evidence="1">Endoplasmic reticulum membrane</location>
    </subcellularLocation>
</comment>
<proteinExistence type="predicted"/>
<dbReference type="PANTHER" id="PTHR13466:SF0">
    <property type="entry name" value="SMP-LTD DOMAIN-CONTAINING PROTEIN"/>
    <property type="match status" value="1"/>
</dbReference>
<feature type="region of interest" description="Disordered" evidence="9">
    <location>
        <begin position="615"/>
        <end position="664"/>
    </location>
</feature>
<feature type="compositionally biased region" description="Basic and acidic residues" evidence="9">
    <location>
        <begin position="41"/>
        <end position="54"/>
    </location>
</feature>
<dbReference type="PROSITE" id="PS51847">
    <property type="entry name" value="SMP"/>
    <property type="match status" value="1"/>
</dbReference>
<dbReference type="CDD" id="cd21675">
    <property type="entry name" value="SMP_TEX2"/>
    <property type="match status" value="1"/>
</dbReference>
<feature type="domain" description="SMP-LTD" evidence="11">
    <location>
        <begin position="472"/>
        <end position="783"/>
    </location>
</feature>
<protein>
    <submittedName>
        <fullName evidence="12">Tabersonine 6,7-epoxidase isoform 2</fullName>
    </submittedName>
</protein>
<accession>A0ABQ8IS59</accession>
<keyword evidence="8 10" id="KW-0472">Membrane</keyword>
<feature type="compositionally biased region" description="Acidic residues" evidence="9">
    <location>
        <begin position="627"/>
        <end position="638"/>
    </location>
</feature>
<feature type="transmembrane region" description="Helical" evidence="10">
    <location>
        <begin position="220"/>
        <end position="245"/>
    </location>
</feature>
<dbReference type="InterPro" id="IPR031468">
    <property type="entry name" value="SMP_LBD"/>
</dbReference>
<reference evidence="12 13" key="1">
    <citation type="journal article" date="2018" name="J. Allergy Clin. Immunol.">
        <title>High-quality assembly of Dermatophagoides pteronyssinus genome and transcriptome reveals a wide range of novel allergens.</title>
        <authorList>
            <person name="Liu X.Y."/>
            <person name="Yang K.Y."/>
            <person name="Wang M.Q."/>
            <person name="Kwok J.S."/>
            <person name="Zeng X."/>
            <person name="Yang Z."/>
            <person name="Xiao X.J."/>
            <person name="Lau C.P."/>
            <person name="Li Y."/>
            <person name="Huang Z.M."/>
            <person name="Ba J.G."/>
            <person name="Yim A.K."/>
            <person name="Ouyang C.Y."/>
            <person name="Ngai S.M."/>
            <person name="Chan T.F."/>
            <person name="Leung E.L."/>
            <person name="Liu L."/>
            <person name="Liu Z.G."/>
            <person name="Tsui S.K."/>
        </authorList>
    </citation>
    <scope>NUCLEOTIDE SEQUENCE [LARGE SCALE GENOMIC DNA]</scope>
    <source>
        <strain evidence="12">Derp</strain>
    </source>
</reference>
<evidence type="ECO:0000256" key="5">
    <source>
        <dbReference type="ARBA" id="ARBA00022989"/>
    </source>
</evidence>
<keyword evidence="7" id="KW-0446">Lipid-binding</keyword>
<evidence type="ECO:0000256" key="1">
    <source>
        <dbReference type="ARBA" id="ARBA00004586"/>
    </source>
</evidence>
<sequence>VSSPSNDNNSEDYQQQVPNESSDISSITMTAETTSNSNENMAKESKDKPQKLKDMFIGLKSNSGESSATKKKFTLFDKKTFQPKNKQQQQSQDTQQDLFNKLISPMRTTTPSPTVPVPSSSITSALLSPVQQHSITSPSFSNSQVLSNFLATFTNASSSSAKVSFTANTDSNNIAGCTRSASTEHMTSSITFQYYLFLSMAVSSGFFICISPLPSFINGFIFGFLMTFFIVTIGIIYLVANFFLIKSDDPKRGDQSGRSEGLGLKRTKSKRLPFNVSSTIPNNDGIIYAGWVYEFIGDYIEREKNGFVSRLVYLVLSGSKLNIFVPSQEISDKKLKQILLDPTSGNNRNFALQSQKVIDFSRIHHKRICLYLTKNVRNQRKYIWSKKYPICIEFNEEIRQDDNLDNSFQSASPTPILSKLVIFARTCREKEEWFWAIKTSIDSIISSSKNSISVRGSNNSLNDSPRPGNPGMMTALTWFNVLLNRLSFDILNKPNWSAYIAKKLQRKLRRLRLPYFMESLTITEIDIGTTLPKFNSVPSVPTVDDAGLWIEFDVNYSGGFTMTLETKINLLKLSANVENFADVSPASTPNDSPKLTQKIGGKYWSGYRAKYRSSAIGTQSPAPGTELNDEFCDDDSDLDSIITSSEDEEPETAPAAPDDADTDEKQKKLIRFVEKIASNQYFQKASQMNFVKKALEGVSNMSIMLTVQINSLNGTLAINIPEPPTDRLWYGFRNDPSFSITARPKLGDHDLNLSYVTNFIEKKLRNEFFNYFVIPNMDDFFIPSLNTGIEQYINVVP</sequence>
<dbReference type="EMBL" id="NJHN03000123">
    <property type="protein sequence ID" value="KAH9413113.1"/>
    <property type="molecule type" value="Genomic_DNA"/>
</dbReference>
<feature type="transmembrane region" description="Helical" evidence="10">
    <location>
        <begin position="194"/>
        <end position="214"/>
    </location>
</feature>
<keyword evidence="2" id="KW-0813">Transport</keyword>
<keyword evidence="13" id="KW-1185">Reference proteome</keyword>
<dbReference type="PANTHER" id="PTHR13466">
    <property type="entry name" value="TEX2 PROTEIN-RELATED"/>
    <property type="match status" value="1"/>
</dbReference>
<evidence type="ECO:0000256" key="9">
    <source>
        <dbReference type="SAM" id="MobiDB-lite"/>
    </source>
</evidence>
<comment type="caution">
    <text evidence="12">The sequence shown here is derived from an EMBL/GenBank/DDBJ whole genome shotgun (WGS) entry which is preliminary data.</text>
</comment>
<reference evidence="12 13" key="2">
    <citation type="journal article" date="2022" name="Mol. Biol. Evol.">
        <title>Comparative Genomics Reveals Insights into the Divergent Evolution of Astigmatic Mites and Household Pest Adaptations.</title>
        <authorList>
            <person name="Xiong Q."/>
            <person name="Wan A.T."/>
            <person name="Liu X."/>
            <person name="Fung C.S."/>
            <person name="Xiao X."/>
            <person name="Malainual N."/>
            <person name="Hou J."/>
            <person name="Wang L."/>
            <person name="Wang M."/>
            <person name="Yang K.Y."/>
            <person name="Cui Y."/>
            <person name="Leung E.L."/>
            <person name="Nong W."/>
            <person name="Shin S.K."/>
            <person name="Au S.W."/>
            <person name="Jeong K.Y."/>
            <person name="Chew F.T."/>
            <person name="Hui J.H."/>
            <person name="Leung T.F."/>
            <person name="Tungtrongchitr A."/>
            <person name="Zhong N."/>
            <person name="Liu Z."/>
            <person name="Tsui S.K."/>
        </authorList>
    </citation>
    <scope>NUCLEOTIDE SEQUENCE [LARGE SCALE GENOMIC DNA]</scope>
    <source>
        <strain evidence="12">Derp</strain>
    </source>
</reference>
<evidence type="ECO:0000256" key="4">
    <source>
        <dbReference type="ARBA" id="ARBA00022824"/>
    </source>
</evidence>
<evidence type="ECO:0000256" key="8">
    <source>
        <dbReference type="ARBA" id="ARBA00023136"/>
    </source>
</evidence>
<evidence type="ECO:0000313" key="13">
    <source>
        <dbReference type="Proteomes" id="UP000887458"/>
    </source>
</evidence>
<keyword evidence="4" id="KW-0256">Endoplasmic reticulum</keyword>
<keyword evidence="5 10" id="KW-1133">Transmembrane helix</keyword>
<evidence type="ECO:0000256" key="2">
    <source>
        <dbReference type="ARBA" id="ARBA00022448"/>
    </source>
</evidence>
<dbReference type="Pfam" id="PF10296">
    <property type="entry name" value="MMM1"/>
    <property type="match status" value="1"/>
</dbReference>
<evidence type="ECO:0000256" key="7">
    <source>
        <dbReference type="ARBA" id="ARBA00023121"/>
    </source>
</evidence>
<organism evidence="12 13">
    <name type="scientific">Dermatophagoides pteronyssinus</name>
    <name type="common">European house dust mite</name>
    <dbReference type="NCBI Taxonomy" id="6956"/>
    <lineage>
        <taxon>Eukaryota</taxon>
        <taxon>Metazoa</taxon>
        <taxon>Ecdysozoa</taxon>
        <taxon>Arthropoda</taxon>
        <taxon>Chelicerata</taxon>
        <taxon>Arachnida</taxon>
        <taxon>Acari</taxon>
        <taxon>Acariformes</taxon>
        <taxon>Sarcoptiformes</taxon>
        <taxon>Astigmata</taxon>
        <taxon>Psoroptidia</taxon>
        <taxon>Analgoidea</taxon>
        <taxon>Pyroglyphidae</taxon>
        <taxon>Dermatophagoidinae</taxon>
        <taxon>Dermatophagoides</taxon>
    </lineage>
</organism>
<evidence type="ECO:0000313" key="12">
    <source>
        <dbReference type="EMBL" id="KAH9413113.1"/>
    </source>
</evidence>
<feature type="non-terminal residue" evidence="12">
    <location>
        <position position="1"/>
    </location>
</feature>
<gene>
    <name evidence="12" type="primary">TEX2</name>
    <name evidence="12" type="ORF">DERP_006799</name>
</gene>
<evidence type="ECO:0000259" key="11">
    <source>
        <dbReference type="PROSITE" id="PS51847"/>
    </source>
</evidence>
<feature type="compositionally biased region" description="Polar residues" evidence="9">
    <location>
        <begin position="1"/>
        <end position="40"/>
    </location>
</feature>
<evidence type="ECO:0000256" key="3">
    <source>
        <dbReference type="ARBA" id="ARBA00022692"/>
    </source>
</evidence>